<evidence type="ECO:0000256" key="2">
    <source>
        <dbReference type="SAM" id="SignalP"/>
    </source>
</evidence>
<proteinExistence type="predicted"/>
<dbReference type="RefSeq" id="XP_033235969.1">
    <property type="nucleotide sequence ID" value="XM_033380078.1"/>
</dbReference>
<evidence type="ECO:0000313" key="4">
    <source>
        <dbReference type="RefSeq" id="XP_033235969.1"/>
    </source>
</evidence>
<sequence length="134" mass="16021">MNLKRRIIVLIFLIFLWESAKGLELYPGECPPLNPVKNFDIQKFLGVWYVQSFYPFDDEPMLECHHFLYQSHKGRFYEFELLLDNDHDKQVMTRSSVIRYHENTGGIEVKRRNSSYDNPPHKNTIRKSTNRISI</sequence>
<feature type="region of interest" description="Disordered" evidence="1">
    <location>
        <begin position="112"/>
        <end position="134"/>
    </location>
</feature>
<dbReference type="Gene3D" id="2.40.128.20">
    <property type="match status" value="1"/>
</dbReference>
<dbReference type="Proteomes" id="UP000001819">
    <property type="component" value="Chromosome 4"/>
</dbReference>
<keyword evidence="3" id="KW-1185">Reference proteome</keyword>
<dbReference type="AlphaFoldDB" id="A0A6I8VZM9"/>
<accession>A0A6I8VZM9</accession>
<name>A0A6I8VZM9_DROPS</name>
<feature type="chain" id="PRO_5026321706" evidence="2">
    <location>
        <begin position="23"/>
        <end position="134"/>
    </location>
</feature>
<protein>
    <submittedName>
        <fullName evidence="4">Uncharacterized protein</fullName>
    </submittedName>
</protein>
<reference evidence="4" key="1">
    <citation type="submission" date="2025-08" db="UniProtKB">
        <authorList>
            <consortium name="RefSeq"/>
        </authorList>
    </citation>
    <scope>IDENTIFICATION</scope>
    <source>
        <strain evidence="4">MV-25-SWS-2005</strain>
        <tissue evidence="4">Whole body</tissue>
    </source>
</reference>
<evidence type="ECO:0000256" key="1">
    <source>
        <dbReference type="SAM" id="MobiDB-lite"/>
    </source>
</evidence>
<gene>
    <name evidence="4" type="primary">LOC6903195</name>
</gene>
<feature type="signal peptide" evidence="2">
    <location>
        <begin position="1"/>
        <end position="22"/>
    </location>
</feature>
<feature type="compositionally biased region" description="Basic residues" evidence="1">
    <location>
        <begin position="123"/>
        <end position="134"/>
    </location>
</feature>
<dbReference type="KEGG" id="dpo:6903195"/>
<dbReference type="InParanoid" id="A0A6I8VZM9"/>
<dbReference type="SUPFAM" id="SSF50814">
    <property type="entry name" value="Lipocalins"/>
    <property type="match status" value="1"/>
</dbReference>
<dbReference type="InterPro" id="IPR012674">
    <property type="entry name" value="Calycin"/>
</dbReference>
<evidence type="ECO:0000313" key="3">
    <source>
        <dbReference type="Proteomes" id="UP000001819"/>
    </source>
</evidence>
<organism evidence="3 4">
    <name type="scientific">Drosophila pseudoobscura pseudoobscura</name>
    <name type="common">Fruit fly</name>
    <dbReference type="NCBI Taxonomy" id="46245"/>
    <lineage>
        <taxon>Eukaryota</taxon>
        <taxon>Metazoa</taxon>
        <taxon>Ecdysozoa</taxon>
        <taxon>Arthropoda</taxon>
        <taxon>Hexapoda</taxon>
        <taxon>Insecta</taxon>
        <taxon>Pterygota</taxon>
        <taxon>Neoptera</taxon>
        <taxon>Endopterygota</taxon>
        <taxon>Diptera</taxon>
        <taxon>Brachycera</taxon>
        <taxon>Muscomorpha</taxon>
        <taxon>Ephydroidea</taxon>
        <taxon>Drosophilidae</taxon>
        <taxon>Drosophila</taxon>
        <taxon>Sophophora</taxon>
    </lineage>
</organism>
<keyword evidence="2" id="KW-0732">Signal</keyword>